<evidence type="ECO:0000313" key="2">
    <source>
        <dbReference type="EMBL" id="MDU0354699.1"/>
    </source>
</evidence>
<dbReference type="SMART" id="SM00460">
    <property type="entry name" value="TGc"/>
    <property type="match status" value="1"/>
</dbReference>
<accession>A0ABU3SXH1</accession>
<sequence length="218" mass="23937">MKKLIDAQKENEGMVIVDFLVAVNQQIYSMIKYGIRLEQGVQTATETLKKKSGSCRDSAWLLVQLFRHLGLAARFVSGYLVQLTSDEKSLDGPSGPEEDFTDLHAWCEVYIPGAGWIGLDATSGLFAGEGHIPLACTPEPSSAAPVTGGVDKCETEFSFSNKVRRVIETPRVTKPYSDIEWAAINNLGQQVDKDLKAQKIHLTMGGEPTFISIDDMEI</sequence>
<comment type="caution">
    <text evidence="2">The sequence shown here is derived from an EMBL/GenBank/DDBJ whole genome shotgun (WGS) entry which is preliminary data.</text>
</comment>
<dbReference type="PANTHER" id="PTHR33490:SF1">
    <property type="entry name" value="SLL1233 PROTEIN"/>
    <property type="match status" value="1"/>
</dbReference>
<dbReference type="RefSeq" id="WP_316026282.1">
    <property type="nucleotide sequence ID" value="NZ_JAWDIO010000002.1"/>
</dbReference>
<protein>
    <submittedName>
        <fullName evidence="2">Transglutaminase family protein</fullName>
    </submittedName>
</protein>
<dbReference type="Pfam" id="PF09899">
    <property type="entry name" value="DUF2126"/>
    <property type="match status" value="1"/>
</dbReference>
<dbReference type="InterPro" id="IPR002931">
    <property type="entry name" value="Transglutaminase-like"/>
</dbReference>
<dbReference type="Pfam" id="PF01841">
    <property type="entry name" value="Transglut_core"/>
    <property type="match status" value="1"/>
</dbReference>
<evidence type="ECO:0000259" key="1">
    <source>
        <dbReference type="SMART" id="SM00460"/>
    </source>
</evidence>
<feature type="domain" description="Transglutaminase-like" evidence="1">
    <location>
        <begin position="47"/>
        <end position="123"/>
    </location>
</feature>
<dbReference type="Proteomes" id="UP001247805">
    <property type="component" value="Unassembled WGS sequence"/>
</dbReference>
<dbReference type="SUPFAM" id="SSF54001">
    <property type="entry name" value="Cysteine proteinases"/>
    <property type="match status" value="1"/>
</dbReference>
<name>A0ABU3SXH1_9ALTE</name>
<proteinExistence type="predicted"/>
<dbReference type="InterPro" id="IPR018667">
    <property type="entry name" value="DUF2126"/>
</dbReference>
<keyword evidence="3" id="KW-1185">Reference proteome</keyword>
<dbReference type="InterPro" id="IPR038765">
    <property type="entry name" value="Papain-like_cys_pep_sf"/>
</dbReference>
<reference evidence="2 3" key="1">
    <citation type="submission" date="2023-10" db="EMBL/GenBank/DDBJ databases">
        <title>Glaciecola aquimarina strain GGW-M5 nov., isolated from a coastal seawater.</title>
        <authorList>
            <person name="Bayburt H."/>
            <person name="Kim J.M."/>
            <person name="Choi B.J."/>
            <person name="Jeon C.O."/>
        </authorList>
    </citation>
    <scope>NUCLEOTIDE SEQUENCE [LARGE SCALE GENOMIC DNA]</scope>
    <source>
        <strain evidence="2 3">KCTC 32108</strain>
    </source>
</reference>
<gene>
    <name evidence="2" type="ORF">RS130_12920</name>
</gene>
<dbReference type="EMBL" id="JAWDIO010000002">
    <property type="protein sequence ID" value="MDU0354699.1"/>
    <property type="molecule type" value="Genomic_DNA"/>
</dbReference>
<dbReference type="Gene3D" id="3.10.620.30">
    <property type="match status" value="1"/>
</dbReference>
<evidence type="ECO:0000313" key="3">
    <source>
        <dbReference type="Proteomes" id="UP001247805"/>
    </source>
</evidence>
<dbReference type="PANTHER" id="PTHR33490">
    <property type="entry name" value="BLR5614 PROTEIN-RELATED"/>
    <property type="match status" value="1"/>
</dbReference>
<organism evidence="2 3">
    <name type="scientific">Paraglaciecola aquimarina</name>
    <dbReference type="NCBI Taxonomy" id="1235557"/>
    <lineage>
        <taxon>Bacteria</taxon>
        <taxon>Pseudomonadati</taxon>
        <taxon>Pseudomonadota</taxon>
        <taxon>Gammaproteobacteria</taxon>
        <taxon>Alteromonadales</taxon>
        <taxon>Alteromonadaceae</taxon>
        <taxon>Paraglaciecola</taxon>
    </lineage>
</organism>